<name>A0ABS4LI01_STRAV</name>
<evidence type="ECO:0000313" key="5">
    <source>
        <dbReference type="Proteomes" id="UP001519310"/>
    </source>
</evidence>
<reference evidence="4 5" key="1">
    <citation type="submission" date="2021-03" db="EMBL/GenBank/DDBJ databases">
        <title>Genomic Encyclopedia of Type Strains, Phase IV (KMG-IV): sequencing the most valuable type-strain genomes for metagenomic binning, comparative biology and taxonomic classification.</title>
        <authorList>
            <person name="Goeker M."/>
        </authorList>
    </citation>
    <scope>NUCLEOTIDE SEQUENCE [LARGE SCALE GENOMIC DNA]</scope>
    <source>
        <strain evidence="4 5">DSM 40526</strain>
    </source>
</reference>
<accession>A0ABS4LI01</accession>
<protein>
    <recommendedName>
        <fullName evidence="6">LPXTG-motif cell wall-anchored protein</fullName>
    </recommendedName>
</protein>
<keyword evidence="2" id="KW-1133">Transmembrane helix</keyword>
<dbReference type="Proteomes" id="UP001519310">
    <property type="component" value="Unassembled WGS sequence"/>
</dbReference>
<feature type="compositionally biased region" description="Low complexity" evidence="1">
    <location>
        <begin position="339"/>
        <end position="361"/>
    </location>
</feature>
<keyword evidence="2" id="KW-0812">Transmembrane</keyword>
<dbReference type="EMBL" id="JAGGLQ010000028">
    <property type="protein sequence ID" value="MBP2041738.1"/>
    <property type="molecule type" value="Genomic_DNA"/>
</dbReference>
<keyword evidence="3" id="KW-0732">Signal</keyword>
<dbReference type="RefSeq" id="WP_189972395.1">
    <property type="nucleotide sequence ID" value="NZ_BMVL01000011.1"/>
</dbReference>
<evidence type="ECO:0000313" key="4">
    <source>
        <dbReference type="EMBL" id="MBP2041738.1"/>
    </source>
</evidence>
<organism evidence="4 5">
    <name type="scientific">Streptomyces avidinii</name>
    <dbReference type="NCBI Taxonomy" id="1895"/>
    <lineage>
        <taxon>Bacteria</taxon>
        <taxon>Bacillati</taxon>
        <taxon>Actinomycetota</taxon>
        <taxon>Actinomycetes</taxon>
        <taxon>Kitasatosporales</taxon>
        <taxon>Streptomycetaceae</taxon>
        <taxon>Streptomyces</taxon>
    </lineage>
</organism>
<sequence length="424" mass="43605">MSVRTAAAIAVVAGVVTTLLPLSTTAASAAPAAPAAPAADEQAVLRTEMGTPVPSGSLTRGGATETFDLTVKNPTGKTVEYKPWMLVDQTGPSRLQKDDVVFKVDAVDAPATKSSVGQQDGGWQGLFYPATAGGKESGAGFDIPANGKMTWKVTIGLGAHYPTNDGDFTFTATSYNNSVAPGGADSHLFKVAPQIKAGALKTWFKQVSSGKDGQEQRAYLDLNYQATGEGTFDTALATTLSLSHPGEQKADFRLQALIDGRWQDLQGEYGRYELPRVPTGFGAAAGVRTLPLRLSLGKNTELTKKTVITMDAEVRHAEGNTYPFQNSSVQFPLSPIVETAPPSGTPSGTPSATPSTTASATPAVQQAVANSTGNANLTTTAASTGSLARTGAGSGTGLYAGLAAALVALGAAAAWLGRRRRTAA</sequence>
<gene>
    <name evidence="4" type="ORF">J2Z77_007598</name>
</gene>
<proteinExistence type="predicted"/>
<comment type="caution">
    <text evidence="4">The sequence shown here is derived from an EMBL/GenBank/DDBJ whole genome shotgun (WGS) entry which is preliminary data.</text>
</comment>
<evidence type="ECO:0000256" key="2">
    <source>
        <dbReference type="SAM" id="Phobius"/>
    </source>
</evidence>
<keyword evidence="2" id="KW-0472">Membrane</keyword>
<feature type="signal peptide" evidence="3">
    <location>
        <begin position="1"/>
        <end position="29"/>
    </location>
</feature>
<keyword evidence="5" id="KW-1185">Reference proteome</keyword>
<evidence type="ECO:0000256" key="3">
    <source>
        <dbReference type="SAM" id="SignalP"/>
    </source>
</evidence>
<evidence type="ECO:0008006" key="6">
    <source>
        <dbReference type="Google" id="ProtNLM"/>
    </source>
</evidence>
<feature type="region of interest" description="Disordered" evidence="1">
    <location>
        <begin position="334"/>
        <end position="361"/>
    </location>
</feature>
<evidence type="ECO:0000256" key="1">
    <source>
        <dbReference type="SAM" id="MobiDB-lite"/>
    </source>
</evidence>
<feature type="transmembrane region" description="Helical" evidence="2">
    <location>
        <begin position="397"/>
        <end position="417"/>
    </location>
</feature>
<feature type="chain" id="PRO_5046188975" description="LPXTG-motif cell wall-anchored protein" evidence="3">
    <location>
        <begin position="30"/>
        <end position="424"/>
    </location>
</feature>